<sequence>MNISDIEDQMFEAFEYLIATFIFEGNSAETQRLDSALEDANTAWLEALMQER</sequence>
<evidence type="ECO:0000313" key="1">
    <source>
        <dbReference type="EMBL" id="MFF0498564.1"/>
    </source>
</evidence>
<keyword evidence="2" id="KW-1185">Reference proteome</keyword>
<reference evidence="1 2" key="1">
    <citation type="submission" date="2024-10" db="EMBL/GenBank/DDBJ databases">
        <title>The Natural Products Discovery Center: Release of the First 8490 Sequenced Strains for Exploring Actinobacteria Biosynthetic Diversity.</title>
        <authorList>
            <person name="Kalkreuter E."/>
            <person name="Kautsar S.A."/>
            <person name="Yang D."/>
            <person name="Bader C.D."/>
            <person name="Teijaro C.N."/>
            <person name="Fluegel L."/>
            <person name="Davis C.M."/>
            <person name="Simpson J.R."/>
            <person name="Lauterbach L."/>
            <person name="Steele A.D."/>
            <person name="Gui C."/>
            <person name="Meng S."/>
            <person name="Li G."/>
            <person name="Viehrig K."/>
            <person name="Ye F."/>
            <person name="Su P."/>
            <person name="Kiefer A.F."/>
            <person name="Nichols A."/>
            <person name="Cepeda A.J."/>
            <person name="Yan W."/>
            <person name="Fan B."/>
            <person name="Jiang Y."/>
            <person name="Adhikari A."/>
            <person name="Zheng C.-J."/>
            <person name="Schuster L."/>
            <person name="Cowan T.M."/>
            <person name="Smanski M.J."/>
            <person name="Chevrette M.G."/>
            <person name="De Carvalho L.P.S."/>
            <person name="Shen B."/>
        </authorList>
    </citation>
    <scope>NUCLEOTIDE SEQUENCE [LARGE SCALE GENOMIC DNA]</scope>
    <source>
        <strain evidence="1 2">NPDC004119</strain>
    </source>
</reference>
<gene>
    <name evidence="1" type="ORF">ACFYU5_19315</name>
</gene>
<name>A0ABW6P5Y2_9NOCA</name>
<dbReference type="RefSeq" id="WP_387396153.1">
    <property type="nucleotide sequence ID" value="NZ_JBIAMT010000003.1"/>
</dbReference>
<dbReference type="EMBL" id="JBIAMT010000003">
    <property type="protein sequence ID" value="MFF0498564.1"/>
    <property type="molecule type" value="Genomic_DNA"/>
</dbReference>
<proteinExistence type="predicted"/>
<protein>
    <submittedName>
        <fullName evidence="1">Uncharacterized protein</fullName>
    </submittedName>
</protein>
<dbReference type="Proteomes" id="UP001601442">
    <property type="component" value="Unassembled WGS sequence"/>
</dbReference>
<accession>A0ABW6P5Y2</accession>
<comment type="caution">
    <text evidence="1">The sequence shown here is derived from an EMBL/GenBank/DDBJ whole genome shotgun (WGS) entry which is preliminary data.</text>
</comment>
<evidence type="ECO:0000313" key="2">
    <source>
        <dbReference type="Proteomes" id="UP001601442"/>
    </source>
</evidence>
<organism evidence="1 2">
    <name type="scientific">Nocardia aobensis</name>
    <dbReference type="NCBI Taxonomy" id="257277"/>
    <lineage>
        <taxon>Bacteria</taxon>
        <taxon>Bacillati</taxon>
        <taxon>Actinomycetota</taxon>
        <taxon>Actinomycetes</taxon>
        <taxon>Mycobacteriales</taxon>
        <taxon>Nocardiaceae</taxon>
        <taxon>Nocardia</taxon>
    </lineage>
</organism>